<protein>
    <submittedName>
        <fullName evidence="2">Uncharacterized protein</fullName>
    </submittedName>
</protein>
<dbReference type="EMBL" id="MN738841">
    <property type="protein sequence ID" value="QHT39333.1"/>
    <property type="molecule type" value="Genomic_DNA"/>
</dbReference>
<reference evidence="2" key="1">
    <citation type="journal article" date="2020" name="Nature">
        <title>Giant virus diversity and host interactions through global metagenomics.</title>
        <authorList>
            <person name="Schulz F."/>
            <person name="Roux S."/>
            <person name="Paez-Espino D."/>
            <person name="Jungbluth S."/>
            <person name="Walsh D.A."/>
            <person name="Denef V.J."/>
            <person name="McMahon K.D."/>
            <person name="Konstantinidis K.T."/>
            <person name="Eloe-Fadrosh E.A."/>
            <person name="Kyrpides N.C."/>
            <person name="Woyke T."/>
        </authorList>
    </citation>
    <scope>NUCLEOTIDE SEQUENCE</scope>
    <source>
        <strain evidence="2">GVMAG-S-ERX556126-94</strain>
    </source>
</reference>
<feature type="compositionally biased region" description="Basic residues" evidence="1">
    <location>
        <begin position="16"/>
        <end position="26"/>
    </location>
</feature>
<evidence type="ECO:0000313" key="2">
    <source>
        <dbReference type="EMBL" id="QHT39333.1"/>
    </source>
</evidence>
<feature type="region of interest" description="Disordered" evidence="1">
    <location>
        <begin position="16"/>
        <end position="75"/>
    </location>
</feature>
<sequence length="191" mass="22589">MTGALLSEVWPDMVQKPKKTKKLKKKKSDDPLFDSPLTPDEMETELLDDRGNPELDPTRRLRGMRVSPYTDDENQYQDTKKTVDLDFNNNIVRPDNTRNIVRESLEDDPDYQEFLEFKRMKAQNRKKQTEPQPQPRVSKVTHVESREPSHVPSETSYEDQFNELLLYVFTGFFLLMIYDNIYKLGKDNSFY</sequence>
<name>A0A6C0FFN2_9ZZZZ</name>
<accession>A0A6C0FFN2</accession>
<proteinExistence type="predicted"/>
<organism evidence="2">
    <name type="scientific">viral metagenome</name>
    <dbReference type="NCBI Taxonomy" id="1070528"/>
    <lineage>
        <taxon>unclassified sequences</taxon>
        <taxon>metagenomes</taxon>
        <taxon>organismal metagenomes</taxon>
    </lineage>
</organism>
<evidence type="ECO:0000256" key="1">
    <source>
        <dbReference type="SAM" id="MobiDB-lite"/>
    </source>
</evidence>
<feature type="region of interest" description="Disordered" evidence="1">
    <location>
        <begin position="121"/>
        <end position="154"/>
    </location>
</feature>
<feature type="compositionally biased region" description="Basic and acidic residues" evidence="1">
    <location>
        <begin position="47"/>
        <end position="59"/>
    </location>
</feature>
<dbReference type="AlphaFoldDB" id="A0A6C0FFN2"/>